<evidence type="ECO:0000256" key="1">
    <source>
        <dbReference type="ARBA" id="ARBA00022555"/>
    </source>
</evidence>
<reference evidence="12" key="2">
    <citation type="submission" date="2025-08" db="UniProtKB">
        <authorList>
            <consortium name="RefSeq"/>
        </authorList>
    </citation>
    <scope>IDENTIFICATION</scope>
    <source>
        <strain evidence="12">14028-0561.14</strain>
        <tissue evidence="12">Whole fly</tissue>
    </source>
</reference>
<dbReference type="PANTHER" id="PTHR10631">
    <property type="entry name" value="N 2 ,N 2 -DIMETHYLGUANOSINE TRNA METHYLTRANSFERASE"/>
    <property type="match status" value="1"/>
</dbReference>
<feature type="region of interest" description="Disordered" evidence="10">
    <location>
        <begin position="66"/>
        <end position="90"/>
    </location>
</feature>
<dbReference type="GeneID" id="108077066"/>
<evidence type="ECO:0000256" key="3">
    <source>
        <dbReference type="ARBA" id="ARBA00022679"/>
    </source>
</evidence>
<dbReference type="SUPFAM" id="SSF53335">
    <property type="entry name" value="S-adenosyl-L-methionine-dependent methyltransferases"/>
    <property type="match status" value="1"/>
</dbReference>
<evidence type="ECO:0000313" key="12">
    <source>
        <dbReference type="RefSeq" id="XP_070139293.1"/>
    </source>
</evidence>
<keyword evidence="4 9" id="KW-0949">S-adenosyl-L-methionine</keyword>
<keyword evidence="6 9" id="KW-0694">RNA-binding</keyword>
<keyword evidence="2 9" id="KW-0489">Methyltransferase</keyword>
<keyword evidence="3 9" id="KW-0808">Transferase</keyword>
<gene>
    <name evidence="12" type="primary">Trm1</name>
</gene>
<protein>
    <recommendedName>
        <fullName evidence="7">tRNA (guanine(26)-N(2))-dimethyltransferase</fullName>
        <ecNumber evidence="7">2.1.1.216</ecNumber>
    </recommendedName>
</protein>
<accession>A0ABM4G9B2</accession>
<organism evidence="11 12">
    <name type="scientific">Drosophila kikkawai</name>
    <name type="common">Fruit fly</name>
    <dbReference type="NCBI Taxonomy" id="30033"/>
    <lineage>
        <taxon>Eukaryota</taxon>
        <taxon>Metazoa</taxon>
        <taxon>Ecdysozoa</taxon>
        <taxon>Arthropoda</taxon>
        <taxon>Hexapoda</taxon>
        <taxon>Insecta</taxon>
        <taxon>Pterygota</taxon>
        <taxon>Neoptera</taxon>
        <taxon>Endopterygota</taxon>
        <taxon>Diptera</taxon>
        <taxon>Brachycera</taxon>
        <taxon>Muscomorpha</taxon>
        <taxon>Ephydroidea</taxon>
        <taxon>Drosophilidae</taxon>
        <taxon>Drosophila</taxon>
        <taxon>Sophophora</taxon>
    </lineage>
</organism>
<keyword evidence="11" id="KW-1185">Reference proteome</keyword>
<evidence type="ECO:0000256" key="8">
    <source>
        <dbReference type="ARBA" id="ARBA00051897"/>
    </source>
</evidence>
<evidence type="ECO:0000256" key="5">
    <source>
        <dbReference type="ARBA" id="ARBA00022694"/>
    </source>
</evidence>
<evidence type="ECO:0000313" key="11">
    <source>
        <dbReference type="Proteomes" id="UP001652661"/>
    </source>
</evidence>
<sequence>MEIDEEKPHAAIAENPNENVIRERNAEIVSGGNVFYNPVQEFNRDLSIAVLNVYYRRLAKERSEKALKKQRKKVKDNQTEEKPETEVPEDPPVYVAGTRYEDGLRILEALAATGLRSIRYAQEIAGVRQIVANDLSRQAVASINTNVRHNKVEELIEASHADAMTVMYLSTAPEKRFDAVDLDPYGCPNRFLDGAMQCLVDGGLLLVTATDMAWPL</sequence>
<keyword evidence="1 9" id="KW-0820">tRNA-binding</keyword>
<evidence type="ECO:0000256" key="4">
    <source>
        <dbReference type="ARBA" id="ARBA00022691"/>
    </source>
</evidence>
<dbReference type="Proteomes" id="UP001652661">
    <property type="component" value="Chromosome 2L"/>
</dbReference>
<evidence type="ECO:0000256" key="2">
    <source>
        <dbReference type="ARBA" id="ARBA00022603"/>
    </source>
</evidence>
<dbReference type="InterPro" id="IPR029063">
    <property type="entry name" value="SAM-dependent_MTases_sf"/>
</dbReference>
<dbReference type="InterPro" id="IPR002905">
    <property type="entry name" value="Trm1"/>
</dbReference>
<name>A0ABM4G9B2_DROKI</name>
<dbReference type="RefSeq" id="XP_070139293.1">
    <property type="nucleotide sequence ID" value="XM_070283192.1"/>
</dbReference>
<comment type="catalytic activity">
    <reaction evidence="8">
        <text>guanosine(26) in tRNA + 2 S-adenosyl-L-methionine = N(2)-dimethylguanosine(26) in tRNA + 2 S-adenosyl-L-homocysteine + 2 H(+)</text>
        <dbReference type="Rhea" id="RHEA:43140"/>
        <dbReference type="Rhea" id="RHEA-COMP:10359"/>
        <dbReference type="Rhea" id="RHEA-COMP:10360"/>
        <dbReference type="ChEBI" id="CHEBI:15378"/>
        <dbReference type="ChEBI" id="CHEBI:57856"/>
        <dbReference type="ChEBI" id="CHEBI:59789"/>
        <dbReference type="ChEBI" id="CHEBI:74269"/>
        <dbReference type="ChEBI" id="CHEBI:74513"/>
        <dbReference type="EC" id="2.1.1.216"/>
    </reaction>
</comment>
<evidence type="ECO:0000256" key="9">
    <source>
        <dbReference type="PROSITE-ProRule" id="PRU00958"/>
    </source>
</evidence>
<proteinExistence type="inferred from homology"/>
<dbReference type="Pfam" id="PF02005">
    <property type="entry name" value="TRM"/>
    <property type="match status" value="1"/>
</dbReference>
<evidence type="ECO:0000256" key="7">
    <source>
        <dbReference type="ARBA" id="ARBA00039099"/>
    </source>
</evidence>
<dbReference type="Gene3D" id="3.40.50.150">
    <property type="entry name" value="Vaccinia Virus protein VP39"/>
    <property type="match status" value="1"/>
</dbReference>
<evidence type="ECO:0000256" key="10">
    <source>
        <dbReference type="SAM" id="MobiDB-lite"/>
    </source>
</evidence>
<dbReference type="PROSITE" id="PS51626">
    <property type="entry name" value="SAM_MT_TRM1"/>
    <property type="match status" value="1"/>
</dbReference>
<reference evidence="11" key="1">
    <citation type="submission" date="2025-05" db="UniProtKB">
        <authorList>
            <consortium name="RefSeq"/>
        </authorList>
    </citation>
    <scope>NUCLEOTIDE SEQUENCE [LARGE SCALE GENOMIC DNA]</scope>
    <source>
        <strain evidence="11">14028-0561.14</strain>
    </source>
</reference>
<feature type="compositionally biased region" description="Basic and acidic residues" evidence="10">
    <location>
        <begin position="75"/>
        <end position="85"/>
    </location>
</feature>
<dbReference type="EC" id="2.1.1.216" evidence="7"/>
<comment type="similarity">
    <text evidence="9">Belongs to the class I-like SAM-binding methyltransferase superfamily. Trm1 family.</text>
</comment>
<keyword evidence="5 9" id="KW-0819">tRNA processing</keyword>
<dbReference type="PANTHER" id="PTHR10631:SF3">
    <property type="entry name" value="TRNA (GUANINE(26)-N(2))-DIMETHYLTRANSFERASE"/>
    <property type="match status" value="1"/>
</dbReference>
<evidence type="ECO:0000256" key="6">
    <source>
        <dbReference type="ARBA" id="ARBA00022884"/>
    </source>
</evidence>